<dbReference type="Gene3D" id="2.30.29.210">
    <property type="entry name" value="FACT complex subunit Spt16p/Cdc68p"/>
    <property type="match status" value="1"/>
</dbReference>
<dbReference type="Pfam" id="PF08512">
    <property type="entry name" value="Rttp106-like_middle"/>
    <property type="match status" value="1"/>
</dbReference>
<evidence type="ECO:0000313" key="15">
    <source>
        <dbReference type="EMBL" id="ODV87596.1"/>
    </source>
</evidence>
<keyword evidence="5 10" id="KW-0805">Transcription regulation</keyword>
<dbReference type="GO" id="GO:0006368">
    <property type="term" value="P:transcription elongation by RNA polymerase II"/>
    <property type="evidence" value="ECO:0007669"/>
    <property type="project" value="TreeGrafter"/>
</dbReference>
<evidence type="ECO:0000256" key="8">
    <source>
        <dbReference type="ARBA" id="ARBA00023204"/>
    </source>
</evidence>
<keyword evidence="3 10" id="KW-0235">DNA replication</keyword>
<comment type="subcellular location">
    <subcellularLocation>
        <location evidence="10">Nucleus</location>
    </subcellularLocation>
    <subcellularLocation>
        <location evidence="10">Chromosome</location>
    </subcellularLocation>
</comment>
<sequence>MSEVKIDQTSFRRRLHLLQKNISSSPNFKSANGLLVVVGSNDDSNPYQKSTVLHTWLLGYEFPATAIFITSKKITVLTSVGKAKFLNPLKNSNSNLTILTRNKDAEHNKSLFDKLIAEMKESGGKIGILPKDRFAGKFMDEWNPIWDSSKTDFELIDASLGVSATLEFKDEEEQRNLRTASRSSTNMMTYFTDEMSKIIDEELDVTNATLVDRLEAKIDDPKFFKSMESNKSMKKLGADFDLNNLDWCYKPIVQSNGKYELKFSVESTNDKLGGSVIIASLGLRYKSYSSNVTRTFLIAPSKEMEKNYDFLLKVQGKVMDMLKDGAIVSDVYNKTIEMIESERPELVSSFMKNMGSLIGIDFRDSSGVINAKNGRTVIENSVFNLVLGFGGLSDPKLGNYSLMIADTVRVTGGEPIVLTGSPKTRKDIAFYFEDEEEEDEKSSNSESKKEVTVKTEKVKSEKVAPRSSAADIKFSTTGPNTRVLKAKMRAEQKNSEEDQTQIQKEIQKELHTKRQKEGLDRFNPEDANDSGEKRAVFKKYESYVRESQIPSNVRDLKIHIDSKNQTIILPICGRPVPFHINAFKNGSKTEEGEYTHLRLNFNSPGIASAKREELPYELGDDKQFIRSLSFRSKDGERMAEVLKKITEMKKESVKREAEKKEKADVISQASLIEVNRPKRLDGVFVRPTPETKRLPGSVAIHQNGIRYQSLGRSDQRVDVLFTNIKHLFFQSCKGELLVIVHCHLKTPIMIGKKKTYDVQFYKEASDITVDETGNRKRKYRYGDEDELEQEQEERRRKAALDKEFKQFAELIASSSNGLVDLDIPFRELGFQGVPSRSAVQCLPTRDCLVQLIDLPFLVITLEEIEIAHLERVQFGLKNFDMVFIFKDFSKPVVHISTIPMEVLEDVKAWLTDVDLPFSEGTVNLNWGTIMKTITADPYQFFVDGGWSFLTGDGDSDESEESEPESDFNPTDDDPEDEEVESEEDNDSDDGSDFDDEDDDDESIANSDDASEEDFSD</sequence>
<dbReference type="InterPro" id="IPR029149">
    <property type="entry name" value="Creatin/AminoP/Spt16_N"/>
</dbReference>
<dbReference type="SMART" id="SM01287">
    <property type="entry name" value="Rtt106"/>
    <property type="match status" value="1"/>
</dbReference>
<evidence type="ECO:0000256" key="3">
    <source>
        <dbReference type="ARBA" id="ARBA00022705"/>
    </source>
</evidence>
<feature type="region of interest" description="Disordered" evidence="11">
    <location>
        <begin position="510"/>
        <end position="532"/>
    </location>
</feature>
<dbReference type="GO" id="GO:0035101">
    <property type="term" value="C:FACT complex"/>
    <property type="evidence" value="ECO:0007669"/>
    <property type="project" value="UniProtKB-UniRule"/>
</dbReference>
<dbReference type="GO" id="GO:0010468">
    <property type="term" value="P:regulation of gene expression"/>
    <property type="evidence" value="ECO:0007669"/>
    <property type="project" value="UniProtKB-ARBA"/>
</dbReference>
<dbReference type="InterPro" id="IPR000994">
    <property type="entry name" value="Pept_M24"/>
</dbReference>
<keyword evidence="2 10" id="KW-0158">Chromosome</keyword>
<dbReference type="PANTHER" id="PTHR13980:SF15">
    <property type="entry name" value="FACT COMPLEX SUBUNIT SPT16"/>
    <property type="match status" value="1"/>
</dbReference>
<evidence type="ECO:0000256" key="4">
    <source>
        <dbReference type="ARBA" id="ARBA00022763"/>
    </source>
</evidence>
<reference evidence="16" key="1">
    <citation type="submission" date="2016-04" db="EMBL/GenBank/DDBJ databases">
        <title>Comparative genomics of biotechnologically important yeasts.</title>
        <authorList>
            <consortium name="DOE Joint Genome Institute"/>
            <person name="Riley R."/>
            <person name="Haridas S."/>
            <person name="Wolfe K.H."/>
            <person name="Lopes M.R."/>
            <person name="Hittinger C.T."/>
            <person name="Goker M."/>
            <person name="Salamov A."/>
            <person name="Wisecaver J."/>
            <person name="Long T.M."/>
            <person name="Aerts A.L."/>
            <person name="Barry K."/>
            <person name="Choi C."/>
            <person name="Clum A."/>
            <person name="Coughlan A.Y."/>
            <person name="Deshpande S."/>
            <person name="Douglass A.P."/>
            <person name="Hanson S.J."/>
            <person name="Klenk H.-P."/>
            <person name="Labutti K."/>
            <person name="Lapidus A."/>
            <person name="Lindquist E."/>
            <person name="Lipzen A."/>
            <person name="Meier-Kolthoff J.P."/>
            <person name="Ohm R.A."/>
            <person name="Otillar R.P."/>
            <person name="Pangilinan J."/>
            <person name="Peng Y."/>
            <person name="Rokas A."/>
            <person name="Rosa C.A."/>
            <person name="Scheuner C."/>
            <person name="Sibirny A.A."/>
            <person name="Slot J.C."/>
            <person name="Stielow J.B."/>
            <person name="Sun H."/>
            <person name="Kurtzman C.P."/>
            <person name="Blackwell M."/>
            <person name="Grigoriev I.V."/>
            <person name="Jeffries T.W."/>
        </authorList>
    </citation>
    <scope>NUCLEOTIDE SEQUENCE [LARGE SCALE GENOMIC DNA]</scope>
    <source>
        <strain evidence="16">NRRL YB-2248</strain>
    </source>
</reference>
<keyword evidence="8 10" id="KW-0234">DNA repair</keyword>
<evidence type="ECO:0000256" key="2">
    <source>
        <dbReference type="ARBA" id="ARBA00022454"/>
    </source>
</evidence>
<evidence type="ECO:0000259" key="14">
    <source>
        <dbReference type="SMART" id="SM01287"/>
    </source>
</evidence>
<dbReference type="EMBL" id="KV453848">
    <property type="protein sequence ID" value="ODV87596.1"/>
    <property type="molecule type" value="Genomic_DNA"/>
</dbReference>
<dbReference type="AlphaFoldDB" id="A0A1E4T765"/>
<organism evidence="15 16">
    <name type="scientific">[Candida] arabinofermentans NRRL YB-2248</name>
    <dbReference type="NCBI Taxonomy" id="983967"/>
    <lineage>
        <taxon>Eukaryota</taxon>
        <taxon>Fungi</taxon>
        <taxon>Dikarya</taxon>
        <taxon>Ascomycota</taxon>
        <taxon>Saccharomycotina</taxon>
        <taxon>Pichiomycetes</taxon>
        <taxon>Pichiales</taxon>
        <taxon>Pichiaceae</taxon>
        <taxon>Ogataea</taxon>
        <taxon>Ogataea/Candida clade</taxon>
    </lineage>
</organism>
<feature type="compositionally biased region" description="Acidic residues" evidence="11">
    <location>
        <begin position="953"/>
        <end position="1016"/>
    </location>
</feature>
<dbReference type="GO" id="GO:0006281">
    <property type="term" value="P:DNA repair"/>
    <property type="evidence" value="ECO:0007669"/>
    <property type="project" value="UniProtKB-UniRule"/>
</dbReference>
<dbReference type="FunFam" id="2.30.29.210:FF:000001">
    <property type="entry name" value="FACT complex subunit spt16"/>
    <property type="match status" value="1"/>
</dbReference>
<evidence type="ECO:0000256" key="5">
    <source>
        <dbReference type="ARBA" id="ARBA00023015"/>
    </source>
</evidence>
<dbReference type="GO" id="GO:0031491">
    <property type="term" value="F:nucleosome binding"/>
    <property type="evidence" value="ECO:0007669"/>
    <property type="project" value="TreeGrafter"/>
</dbReference>
<evidence type="ECO:0000259" key="12">
    <source>
        <dbReference type="SMART" id="SM01285"/>
    </source>
</evidence>
<dbReference type="Pfam" id="PF00557">
    <property type="entry name" value="Peptidase_M24"/>
    <property type="match status" value="1"/>
</dbReference>
<feature type="domain" description="Histone chaperone RTT106/FACT complex subunit SPT16-like middle" evidence="14">
    <location>
        <begin position="830"/>
        <end position="920"/>
    </location>
</feature>
<keyword evidence="9 10" id="KW-0539">Nucleus</keyword>
<comment type="function">
    <text evidence="10">Component of the FACT complex, a general chromatin factor that acts to reorganize nucleosomes. The FACT complex is involved in multiple processes that require DNA as a template such as mRNA elongation, DNA replication and DNA repair. During transcription elongation the FACT complex acts as a histone chaperone that both destabilizes and restores nucleosomal structure. It facilitates the passage of RNA polymerase II and transcription by promoting the dissociation of one histone H2A-H2B dimer from the nucleosome, then subsequently promotes the reestablishment of the nucleosome following the passage of RNA polymerase II.</text>
</comment>
<evidence type="ECO:0000256" key="11">
    <source>
        <dbReference type="SAM" id="MobiDB-lite"/>
    </source>
</evidence>
<dbReference type="InterPro" id="IPR036005">
    <property type="entry name" value="Creatinase/aminopeptidase-like"/>
</dbReference>
<dbReference type="InterPro" id="IPR040258">
    <property type="entry name" value="Spt16"/>
</dbReference>
<evidence type="ECO:0000256" key="9">
    <source>
        <dbReference type="ARBA" id="ARBA00023242"/>
    </source>
</evidence>
<dbReference type="InterPro" id="IPR011993">
    <property type="entry name" value="PH-like_dom_sf"/>
</dbReference>
<feature type="region of interest" description="Disordered" evidence="11">
    <location>
        <begin position="434"/>
        <end position="454"/>
    </location>
</feature>
<dbReference type="Gene3D" id="3.90.230.10">
    <property type="entry name" value="Creatinase/methionine aminopeptidase superfamily"/>
    <property type="match status" value="1"/>
</dbReference>
<feature type="compositionally biased region" description="Basic and acidic residues" evidence="11">
    <location>
        <begin position="441"/>
        <end position="454"/>
    </location>
</feature>
<evidence type="ECO:0000256" key="7">
    <source>
        <dbReference type="ARBA" id="ARBA00023163"/>
    </source>
</evidence>
<feature type="domain" description="FACT complex subunit SPT16 middle" evidence="13">
    <location>
        <begin position="558"/>
        <end position="707"/>
    </location>
</feature>
<dbReference type="Proteomes" id="UP000094801">
    <property type="component" value="Unassembled WGS sequence"/>
</dbReference>
<feature type="domain" description="FACT complex subunit SPT16 N-terminal lobe" evidence="12">
    <location>
        <begin position="6"/>
        <end position="162"/>
    </location>
</feature>
<dbReference type="Gene3D" id="2.30.29.30">
    <property type="entry name" value="Pleckstrin-homology domain (PH domain)/Phosphotyrosine-binding domain (PTB)"/>
    <property type="match status" value="1"/>
</dbReference>
<dbReference type="SUPFAM" id="SSF55920">
    <property type="entry name" value="Creatinase/aminopeptidase"/>
    <property type="match status" value="1"/>
</dbReference>
<dbReference type="Gene3D" id="2.30.29.150">
    <property type="match status" value="1"/>
</dbReference>
<dbReference type="Gene3D" id="3.40.350.10">
    <property type="entry name" value="Creatinase/prolidase N-terminal domain"/>
    <property type="match status" value="1"/>
</dbReference>
<comment type="similarity">
    <text evidence="1 10">Belongs to the peptidase M24 family. SPT16 subfamily.</text>
</comment>
<keyword evidence="4 10" id="KW-0227">DNA damage</keyword>
<keyword evidence="16" id="KW-1185">Reference proteome</keyword>
<evidence type="ECO:0000256" key="10">
    <source>
        <dbReference type="RuleBase" id="RU367052"/>
    </source>
</evidence>
<dbReference type="FunFam" id="3.40.350.10:FF:000006">
    <property type="entry name" value="FACT complex subunit SPT16"/>
    <property type="match status" value="1"/>
</dbReference>
<dbReference type="FunFam" id="2.30.29.30:FF:000017">
    <property type="entry name" value="FACT complex subunit SPT16"/>
    <property type="match status" value="1"/>
</dbReference>
<name>A0A1E4T765_9ASCO</name>
<evidence type="ECO:0000259" key="13">
    <source>
        <dbReference type="SMART" id="SM01286"/>
    </source>
</evidence>
<comment type="subunit">
    <text evidence="10">Component of the FACT complex.</text>
</comment>
<evidence type="ECO:0000256" key="6">
    <source>
        <dbReference type="ARBA" id="ARBA00023054"/>
    </source>
</evidence>
<dbReference type="SMART" id="SM01285">
    <property type="entry name" value="FACT-Spt16_Nlob"/>
    <property type="match status" value="1"/>
</dbReference>
<feature type="region of interest" description="Disordered" evidence="11">
    <location>
        <begin position="951"/>
        <end position="1016"/>
    </location>
</feature>
<dbReference type="GO" id="GO:0006260">
    <property type="term" value="P:DNA replication"/>
    <property type="evidence" value="ECO:0007669"/>
    <property type="project" value="UniProtKB-KW"/>
</dbReference>
<dbReference type="PANTHER" id="PTHR13980">
    <property type="entry name" value="CDC68 RELATED"/>
    <property type="match status" value="1"/>
</dbReference>
<dbReference type="Pfam" id="PF14826">
    <property type="entry name" value="FACT-Spt16_Nlob"/>
    <property type="match status" value="1"/>
</dbReference>
<dbReference type="InterPro" id="IPR056595">
    <property type="entry name" value="Fact-SPT16_PH"/>
</dbReference>
<evidence type="ECO:0000256" key="1">
    <source>
        <dbReference type="ARBA" id="ARBA00010779"/>
    </source>
</evidence>
<proteinExistence type="inferred from homology"/>
<dbReference type="InterPro" id="IPR013719">
    <property type="entry name" value="RTT106/SPT16-like_middle_dom"/>
</dbReference>
<dbReference type="InterPro" id="IPR029148">
    <property type="entry name" value="FACT-SPT16_Nlobe"/>
</dbReference>
<dbReference type="FunFam" id="3.90.230.10:FF:000005">
    <property type="entry name" value="FACT complex subunit spt16"/>
    <property type="match status" value="1"/>
</dbReference>
<evidence type="ECO:0000313" key="16">
    <source>
        <dbReference type="Proteomes" id="UP000094801"/>
    </source>
</evidence>
<keyword evidence="7 10" id="KW-0804">Transcription</keyword>
<dbReference type="OrthoDB" id="10251642at2759"/>
<gene>
    <name evidence="15" type="ORF">CANARDRAFT_6120</name>
</gene>
<dbReference type="Pfam" id="PF08644">
    <property type="entry name" value="SPT16"/>
    <property type="match status" value="1"/>
</dbReference>
<protein>
    <recommendedName>
        <fullName evidence="10">FACT complex subunit</fullName>
    </recommendedName>
</protein>
<dbReference type="SMART" id="SM01286">
    <property type="entry name" value="SPT16"/>
    <property type="match status" value="1"/>
</dbReference>
<keyword evidence="6" id="KW-0175">Coiled coil</keyword>
<dbReference type="STRING" id="983967.A0A1E4T765"/>
<dbReference type="Pfam" id="PF24824">
    <property type="entry name" value="PH_SPT16"/>
    <property type="match status" value="1"/>
</dbReference>
<dbReference type="InterPro" id="IPR013953">
    <property type="entry name" value="FACT_SPT16_M"/>
</dbReference>
<accession>A0A1E4T765</accession>